<evidence type="ECO:0000313" key="2">
    <source>
        <dbReference type="EMBL" id="ENX58326.1"/>
    </source>
</evidence>
<accession>N9SUH7</accession>
<evidence type="ECO:0000313" key="3">
    <source>
        <dbReference type="Proteomes" id="UP000013084"/>
    </source>
</evidence>
<dbReference type="AlphaFoldDB" id="N9SUH7"/>
<name>N9SUH7_9GAMM</name>
<dbReference type="Proteomes" id="UP000013084">
    <property type="component" value="Unassembled WGS sequence"/>
</dbReference>
<reference evidence="2 3" key="1">
    <citation type="submission" date="2013-02" db="EMBL/GenBank/DDBJ databases">
        <title>The Genome Sequence of Acinetobacter sp. CIP 70.18.</title>
        <authorList>
            <consortium name="The Broad Institute Genome Sequencing Platform"/>
            <consortium name="The Broad Institute Genome Sequencing Center for Infectious Disease"/>
            <person name="Cerqueira G."/>
            <person name="Feldgarden M."/>
            <person name="Courvalin P."/>
            <person name="Perichon B."/>
            <person name="Grillot-Courvalin C."/>
            <person name="Clermont D."/>
            <person name="Rocha E."/>
            <person name="Yoon E.-J."/>
            <person name="Nemec A."/>
            <person name="Walker B."/>
            <person name="Young S.K."/>
            <person name="Zeng Q."/>
            <person name="Gargeya S."/>
            <person name="Fitzgerald M."/>
            <person name="Haas B."/>
            <person name="Abouelleil A."/>
            <person name="Alvarado L."/>
            <person name="Arachchi H.M."/>
            <person name="Berlin A.M."/>
            <person name="Chapman S.B."/>
            <person name="Dewar J."/>
            <person name="Goldberg J."/>
            <person name="Griggs A."/>
            <person name="Gujja S."/>
            <person name="Hansen M."/>
            <person name="Howarth C."/>
            <person name="Imamovic A."/>
            <person name="Larimer J."/>
            <person name="McCowan C."/>
            <person name="Murphy C."/>
            <person name="Neiman D."/>
            <person name="Pearson M."/>
            <person name="Priest M."/>
            <person name="Roberts A."/>
            <person name="Saif S."/>
            <person name="Shea T."/>
            <person name="Sisk P."/>
            <person name="Sykes S."/>
            <person name="Wortman J."/>
            <person name="Nusbaum C."/>
            <person name="Birren B."/>
        </authorList>
    </citation>
    <scope>NUCLEOTIDE SEQUENCE [LARGE SCALE GENOMIC DNA]</scope>
    <source>
        <strain evidence="2 3">CIP 70.18</strain>
    </source>
</reference>
<sequence length="161" mass="16970">MTIAMPDFRQQTCAALISAGVTQPAQIISTVAALEKFVFNLDEYAGKNSNPEVKNAETEKTSAKKTDAAVEAQKAADESAEKVAEAANVEETATTETKAEETEATTAVTKDDVKKALIGLSKVHGRDAIASVLAQVGATNMSEINETDYAKTIQLVEGYAA</sequence>
<feature type="region of interest" description="Disordered" evidence="1">
    <location>
        <begin position="48"/>
        <end position="81"/>
    </location>
</feature>
<organism evidence="2 3">
    <name type="scientific">Acinetobacter higginsii</name>
    <dbReference type="NCBI Taxonomy" id="70347"/>
    <lineage>
        <taxon>Bacteria</taxon>
        <taxon>Pseudomonadati</taxon>
        <taxon>Pseudomonadota</taxon>
        <taxon>Gammaproteobacteria</taxon>
        <taxon>Moraxellales</taxon>
        <taxon>Moraxellaceae</taxon>
        <taxon>Acinetobacter</taxon>
    </lineage>
</organism>
<protein>
    <submittedName>
        <fullName evidence="2">Uncharacterized protein</fullName>
    </submittedName>
</protein>
<feature type="region of interest" description="Disordered" evidence="1">
    <location>
        <begin position="86"/>
        <end position="105"/>
    </location>
</feature>
<gene>
    <name evidence="2" type="ORF">F902_02726</name>
</gene>
<feature type="compositionally biased region" description="Low complexity" evidence="1">
    <location>
        <begin position="86"/>
        <end position="96"/>
    </location>
</feature>
<dbReference type="OrthoDB" id="9942522at2"/>
<dbReference type="EMBL" id="APRN01000036">
    <property type="protein sequence ID" value="ENX58326.1"/>
    <property type="molecule type" value="Genomic_DNA"/>
</dbReference>
<dbReference type="RefSeq" id="WP_005204152.1">
    <property type="nucleotide sequence ID" value="NZ_KB850072.1"/>
</dbReference>
<dbReference type="HOGENOM" id="CLU_1754896_0_0_6"/>
<comment type="caution">
    <text evidence="2">The sequence shown here is derived from an EMBL/GenBank/DDBJ whole genome shotgun (WGS) entry which is preliminary data.</text>
</comment>
<proteinExistence type="predicted"/>
<keyword evidence="3" id="KW-1185">Reference proteome</keyword>
<dbReference type="PATRIC" id="fig|1217700.3.peg.2649"/>
<evidence type="ECO:0000256" key="1">
    <source>
        <dbReference type="SAM" id="MobiDB-lite"/>
    </source>
</evidence>
<feature type="compositionally biased region" description="Basic and acidic residues" evidence="1">
    <location>
        <begin position="54"/>
        <end position="81"/>
    </location>
</feature>